<dbReference type="SUPFAM" id="SSF56672">
    <property type="entry name" value="DNA/RNA polymerases"/>
    <property type="match status" value="1"/>
</dbReference>
<proteinExistence type="predicted"/>
<dbReference type="InterPro" id="IPR003615">
    <property type="entry name" value="HNH_nuc"/>
</dbReference>
<evidence type="ECO:0000313" key="3">
    <source>
        <dbReference type="Proteomes" id="UP000017126"/>
    </source>
</evidence>
<dbReference type="PANTHER" id="PTHR34047:SF8">
    <property type="entry name" value="PROTEIN YKFC"/>
    <property type="match status" value="1"/>
</dbReference>
<dbReference type="InterPro" id="IPR043502">
    <property type="entry name" value="DNA/RNA_pol_sf"/>
</dbReference>
<reference evidence="2 3" key="1">
    <citation type="submission" date="2013-09" db="EMBL/GenBank/DDBJ databases">
        <title>The Genome Sequence of Enterococcus faecium 10/96A.</title>
        <authorList>
            <consortium name="The Broad Institute Genome Sequencing Platform"/>
            <consortium name="The Broad Institute Genome Sequencing Center for Infectious Disease"/>
            <person name="Earl A.M."/>
            <person name="Gilmore M.S."/>
            <person name="Lebreton F."/>
            <person name="Courvalin P."/>
            <person name="Walker B."/>
            <person name="Young S.K."/>
            <person name="Zeng Q."/>
            <person name="Gargeya S."/>
            <person name="Fitzgerald M."/>
            <person name="Haas B."/>
            <person name="Abouelleil A."/>
            <person name="Alvarado L."/>
            <person name="Arachchi H.M."/>
            <person name="Berlin A.M."/>
            <person name="Chapman S.B."/>
            <person name="Dewar J."/>
            <person name="Goldberg J."/>
            <person name="Griggs A."/>
            <person name="Gujja S."/>
            <person name="Hansen M."/>
            <person name="Howarth C."/>
            <person name="Imamovic A."/>
            <person name="Larimer J."/>
            <person name="McCowan C."/>
            <person name="Murphy C."/>
            <person name="Neiman D."/>
            <person name="Pearson M."/>
            <person name="Priest M."/>
            <person name="Roberts A."/>
            <person name="Saif S."/>
            <person name="Shea T."/>
            <person name="Sisk P."/>
            <person name="Sykes S."/>
            <person name="Wortman J."/>
            <person name="Nusbaum C."/>
            <person name="Birren B."/>
        </authorList>
    </citation>
    <scope>NUCLEOTIDE SEQUENCE [LARGE SCALE GENOMIC DNA]</scope>
    <source>
        <strain evidence="2 3">10/96A</strain>
    </source>
</reference>
<evidence type="ECO:0000259" key="1">
    <source>
        <dbReference type="PROSITE" id="PS50878"/>
    </source>
</evidence>
<evidence type="ECO:0000313" key="2">
    <source>
        <dbReference type="EMBL" id="ERT48475.1"/>
    </source>
</evidence>
<dbReference type="InterPro" id="IPR000477">
    <property type="entry name" value="RT_dom"/>
</dbReference>
<sequence>MATKKKQTLRNSEYYDMQSTFDELYAKSQNGQVFQNLMGIICSEENIQLAYRNIKRNGGSVTPGVDGITIRDIEQMPAEKYIRTVQKKLAWYKPKPVKRVEIPKPNGGIRPLGIPTMFDRLVQQSIKQVLEPICEAKFHEYSYGFRPNRSAENAISKVQNLIHFTKLYYVVDMDIKGFFDNVNHSKLIKQMWSLGIRDKTLLCIIKEMLKAPIILPDGSKVLPQKGTPQGGVLSPLLANIVLNELDWWISSQWETHPTHTPYKIIEHKEGHQDRGSIYRALKRSNLKEMYIVRYADDFKIFCRKRDDANKAYFAIKQWLAERLKLEISEEKSKVVSLKRHYSEFLGFELKVVQKRKKWVVRSHMCQKAIQRETHVLIEQIKDMQHPQDAANGALAVTKYNAMVIGIHNYYQIATDVNLDCKTIRRNINICLHNRLRHKITKTGQVVGKYIRQRYGQSKDIQFIYGCPIAPIGSVQHKKPMSKKRTINSYTPEGRAEIHDGLKLNMSILLQLMKTSTPMGSVEFMDNRLSLWCAQYGKCAITGRELMVDEIHCHHKIPKEPPFYGTDRYENLIIVHVDVHRLIHATAPETIAKYLAMLNLTKRQLNKVNSLRKSAGLAEIEQ</sequence>
<dbReference type="CDD" id="cd00085">
    <property type="entry name" value="HNHc"/>
    <property type="match status" value="1"/>
</dbReference>
<comment type="caution">
    <text evidence="2">The sequence shown here is derived from an EMBL/GenBank/DDBJ whole genome shotgun (WGS) entry which is preliminary data.</text>
</comment>
<dbReference type="AlphaFoldDB" id="A0AAV3L265"/>
<organism evidence="2 3">
    <name type="scientific">Enterococcus faecium 10/96A</name>
    <dbReference type="NCBI Taxonomy" id="1391465"/>
    <lineage>
        <taxon>Bacteria</taxon>
        <taxon>Bacillati</taxon>
        <taxon>Bacillota</taxon>
        <taxon>Bacilli</taxon>
        <taxon>Lactobacillales</taxon>
        <taxon>Enterococcaceae</taxon>
        <taxon>Enterococcus</taxon>
    </lineage>
</organism>
<name>A0AAV3L265_ENTFC</name>
<dbReference type="PROSITE" id="PS50878">
    <property type="entry name" value="RT_POL"/>
    <property type="match status" value="1"/>
</dbReference>
<dbReference type="Proteomes" id="UP000017126">
    <property type="component" value="Unassembled WGS sequence"/>
</dbReference>
<accession>A0AAV3L265</accession>
<dbReference type="Pfam" id="PF00078">
    <property type="entry name" value="RVT_1"/>
    <property type="match status" value="1"/>
</dbReference>
<protein>
    <recommendedName>
        <fullName evidence="1">Reverse transcriptase domain-containing protein</fullName>
    </recommendedName>
</protein>
<dbReference type="Gene3D" id="1.10.30.50">
    <property type="match status" value="1"/>
</dbReference>
<dbReference type="InterPro" id="IPR051083">
    <property type="entry name" value="GrpII_Intron_Splice-Mob/Def"/>
</dbReference>
<dbReference type="PANTHER" id="PTHR34047">
    <property type="entry name" value="NUCLEAR INTRON MATURASE 1, MITOCHONDRIAL-RELATED"/>
    <property type="match status" value="1"/>
</dbReference>
<dbReference type="EMBL" id="AXOL01000069">
    <property type="protein sequence ID" value="ERT48475.1"/>
    <property type="molecule type" value="Genomic_DNA"/>
</dbReference>
<feature type="domain" description="Reverse transcriptase" evidence="1">
    <location>
        <begin position="83"/>
        <end position="349"/>
    </location>
</feature>
<gene>
    <name evidence="2" type="ORF">O991_02507</name>
</gene>
<dbReference type="CDD" id="cd01651">
    <property type="entry name" value="RT_G2_intron"/>
    <property type="match status" value="1"/>
</dbReference>
<dbReference type="NCBIfam" id="TIGR04416">
    <property type="entry name" value="group_II_RT_mat"/>
    <property type="match status" value="1"/>
</dbReference>
<dbReference type="InterPro" id="IPR030931">
    <property type="entry name" value="Group_II_RT_mat"/>
</dbReference>